<sequence length="94" mass="10992">MSTRMHECAAPGCRMRIFERFLMCYRHWNLVPRDLQQLVTSRWENMQYGMSPRLYLIARQQAIIAVAALEGLDTSGYELKLNRLRSSANLKRSA</sequence>
<dbReference type="KEGG" id="aca:ACP_0374"/>
<dbReference type="STRING" id="240015.ACP_0374"/>
<dbReference type="Proteomes" id="UP000002207">
    <property type="component" value="Chromosome"/>
</dbReference>
<evidence type="ECO:0000313" key="1">
    <source>
        <dbReference type="EMBL" id="ACO33299.1"/>
    </source>
</evidence>
<evidence type="ECO:0000313" key="2">
    <source>
        <dbReference type="Proteomes" id="UP000002207"/>
    </source>
</evidence>
<dbReference type="OrthoDB" id="7597202at2"/>
<dbReference type="InParanoid" id="C1F9Z7"/>
<dbReference type="EMBL" id="CP001472">
    <property type="protein sequence ID" value="ACO33299.1"/>
    <property type="molecule type" value="Genomic_DNA"/>
</dbReference>
<dbReference type="HOGENOM" id="CLU_2379645_0_0_0"/>
<reference evidence="1 2" key="1">
    <citation type="journal article" date="2009" name="Appl. Environ. Microbiol.">
        <title>Three genomes from the phylum Acidobacteria provide insight into the lifestyles of these microorganisms in soils.</title>
        <authorList>
            <person name="Ward N.L."/>
            <person name="Challacombe J.F."/>
            <person name="Janssen P.H."/>
            <person name="Henrissat B."/>
            <person name="Coutinho P.M."/>
            <person name="Wu M."/>
            <person name="Xie G."/>
            <person name="Haft D.H."/>
            <person name="Sait M."/>
            <person name="Badger J."/>
            <person name="Barabote R.D."/>
            <person name="Bradley B."/>
            <person name="Brettin T.S."/>
            <person name="Brinkac L.M."/>
            <person name="Bruce D."/>
            <person name="Creasy T."/>
            <person name="Daugherty S.C."/>
            <person name="Davidsen T.M."/>
            <person name="DeBoy R.T."/>
            <person name="Detter J.C."/>
            <person name="Dodson R.J."/>
            <person name="Durkin A.S."/>
            <person name="Ganapathy A."/>
            <person name="Gwinn-Giglio M."/>
            <person name="Han C.S."/>
            <person name="Khouri H."/>
            <person name="Kiss H."/>
            <person name="Kothari S.P."/>
            <person name="Madupu R."/>
            <person name="Nelson K.E."/>
            <person name="Nelson W.C."/>
            <person name="Paulsen I."/>
            <person name="Penn K."/>
            <person name="Ren Q."/>
            <person name="Rosovitz M.J."/>
            <person name="Selengut J.D."/>
            <person name="Shrivastava S."/>
            <person name="Sullivan S.A."/>
            <person name="Tapia R."/>
            <person name="Thompson L.S."/>
            <person name="Watkins K.L."/>
            <person name="Yang Q."/>
            <person name="Yu C."/>
            <person name="Zafar N."/>
            <person name="Zhou L."/>
            <person name="Kuske C.R."/>
        </authorList>
    </citation>
    <scope>NUCLEOTIDE SEQUENCE [LARGE SCALE GENOMIC DNA]</scope>
    <source>
        <strain evidence="2">ATCC 51196 / DSM 11244 / BCRC 80197 / JCM 7670 / NBRC 15755 / NCIMB 13165 / 161</strain>
    </source>
</reference>
<dbReference type="RefSeq" id="WP_012680773.1">
    <property type="nucleotide sequence ID" value="NC_012483.1"/>
</dbReference>
<protein>
    <submittedName>
        <fullName evidence="1">Uncharacterized protein</fullName>
    </submittedName>
</protein>
<organism evidence="1 2">
    <name type="scientific">Acidobacterium capsulatum (strain ATCC 51196 / DSM 11244 / BCRC 80197 / JCM 7670 / NBRC 15755 / NCIMB 13165 / 161)</name>
    <dbReference type="NCBI Taxonomy" id="240015"/>
    <lineage>
        <taxon>Bacteria</taxon>
        <taxon>Pseudomonadati</taxon>
        <taxon>Acidobacteriota</taxon>
        <taxon>Terriglobia</taxon>
        <taxon>Terriglobales</taxon>
        <taxon>Acidobacteriaceae</taxon>
        <taxon>Acidobacterium</taxon>
    </lineage>
</organism>
<proteinExistence type="predicted"/>
<accession>C1F9Z7</accession>
<keyword evidence="2" id="KW-1185">Reference proteome</keyword>
<name>C1F9Z7_ACIC5</name>
<dbReference type="AlphaFoldDB" id="C1F9Z7"/>
<gene>
    <name evidence="1" type="ordered locus">ACP_0374</name>
</gene>